<dbReference type="GO" id="GO:0016994">
    <property type="term" value="F:precorrin-6A reductase activity"/>
    <property type="evidence" value="ECO:0007669"/>
    <property type="project" value="UniProtKB-EC"/>
</dbReference>
<proteinExistence type="predicted"/>
<evidence type="ECO:0000256" key="2">
    <source>
        <dbReference type="ARBA" id="ARBA00022573"/>
    </source>
</evidence>
<protein>
    <submittedName>
        <fullName evidence="4">Precorrin-6A reductase</fullName>
        <ecNumber evidence="4">1.3.1.54</ecNumber>
    </submittedName>
</protein>
<dbReference type="PROSITE" id="PS51014">
    <property type="entry name" value="COBK_CBIJ"/>
    <property type="match status" value="1"/>
</dbReference>
<dbReference type="UniPathway" id="UPA00148"/>
<organism evidence="4">
    <name type="scientific">uncultured Anaerotruncus sp</name>
    <dbReference type="NCBI Taxonomy" id="905011"/>
    <lineage>
        <taxon>Bacteria</taxon>
        <taxon>Bacillati</taxon>
        <taxon>Bacillota</taxon>
        <taxon>Clostridia</taxon>
        <taxon>Eubacteriales</taxon>
        <taxon>Oscillospiraceae</taxon>
        <taxon>Anaerotruncus</taxon>
        <taxon>environmental samples</taxon>
    </lineage>
</organism>
<evidence type="ECO:0000256" key="3">
    <source>
        <dbReference type="ARBA" id="ARBA00023002"/>
    </source>
</evidence>
<dbReference type="AlphaFoldDB" id="A0A6N2RLM2"/>
<dbReference type="NCBIfam" id="TIGR00715">
    <property type="entry name" value="precor6x_red"/>
    <property type="match status" value="1"/>
</dbReference>
<name>A0A6N2RLM2_9FIRM</name>
<sequence>MKRVLLFAGATEGRELAEFLTGFPVELTVSTATEYGASLLPRGERVTCLSGRLDQGEMEGVIRQGGYRWVVDATHPYATQAGENIRRACEAVGVPLLRLSRQLDRPMEGAIAVPDAQAAAQLLNQMEGKALLTTGSKELPIFTQVEDFAQRLYPRVLPLPAVVEECLRLGYLPAHIIAMQGPFSQEFNAALLRQTGCSILVTKNTGGPGGFAEKLSAAQEVGAQVMVISPPVGREGMTLEEAKAFFQRKL</sequence>
<keyword evidence="2" id="KW-0169">Cobalamin biosynthesis</keyword>
<dbReference type="InterPro" id="IPR003723">
    <property type="entry name" value="Precorrin-6x_reduct"/>
</dbReference>
<comment type="pathway">
    <text evidence="1">Cofactor biosynthesis; adenosylcobalamin biosynthesis.</text>
</comment>
<accession>A0A6N2RLM2</accession>
<evidence type="ECO:0000313" key="4">
    <source>
        <dbReference type="EMBL" id="VYS81977.1"/>
    </source>
</evidence>
<dbReference type="GO" id="GO:0009236">
    <property type="term" value="P:cobalamin biosynthetic process"/>
    <property type="evidence" value="ECO:0007669"/>
    <property type="project" value="UniProtKB-UniPathway"/>
</dbReference>
<reference evidence="4" key="1">
    <citation type="submission" date="2019-11" db="EMBL/GenBank/DDBJ databases">
        <authorList>
            <person name="Feng L."/>
        </authorList>
    </citation>
    <scope>NUCLEOTIDE SEQUENCE</scope>
    <source>
        <strain evidence="4">AundefinedLFYP135</strain>
    </source>
</reference>
<dbReference type="PANTHER" id="PTHR36925">
    <property type="entry name" value="COBALT-PRECORRIN-6A REDUCTASE"/>
    <property type="match status" value="1"/>
</dbReference>
<dbReference type="EC" id="1.3.1.54" evidence="4"/>
<dbReference type="EMBL" id="CACRSL010000003">
    <property type="protein sequence ID" value="VYS81977.1"/>
    <property type="molecule type" value="Genomic_DNA"/>
</dbReference>
<keyword evidence="3 4" id="KW-0560">Oxidoreductase</keyword>
<dbReference type="PANTHER" id="PTHR36925:SF1">
    <property type="entry name" value="COBALT-PRECORRIN-6A REDUCTASE"/>
    <property type="match status" value="1"/>
</dbReference>
<gene>
    <name evidence="4" type="primary">cobK</name>
    <name evidence="4" type="ORF">AULFYP135_00499</name>
</gene>
<dbReference type="Pfam" id="PF02571">
    <property type="entry name" value="CbiJ"/>
    <property type="match status" value="1"/>
</dbReference>
<evidence type="ECO:0000256" key="1">
    <source>
        <dbReference type="ARBA" id="ARBA00004953"/>
    </source>
</evidence>